<accession>A0A9X5AUN9</accession>
<dbReference type="AlphaFoldDB" id="A0A9X5AUN9"/>
<dbReference type="Proteomes" id="UP000438991">
    <property type="component" value="Unassembled WGS sequence"/>
</dbReference>
<evidence type="ECO:0000256" key="4">
    <source>
        <dbReference type="ARBA" id="ARBA00022833"/>
    </source>
</evidence>
<evidence type="ECO:0000256" key="1">
    <source>
        <dbReference type="ARBA" id="ARBA00001947"/>
    </source>
</evidence>
<sequence>MTEASAGRGKRPVIVTCALTGGGDTVGKSPAVPVTPEQIAESAIEAARAGAAIVHIHVRDPATGKPATDLALYREVVERIRAVDADVILNLTTGAGARFIPSAADPKVGGEGTTLAPPELRVRHIEALRPEICTLDITTMNFGEFVFVNTPAHLRVMGRAVAAAGVLPELECFDSGNVRLALRLIEEGVLHPPAMFQLCLGVPWGAPATPESMLFMRSLLPAGAFWTGFGIGGAQFPMVAQAVLLGGHVRVGLEDNLYVERGVLAPSNAALVEKAVRIVRALDAEPASPAEARRILALPRPPA</sequence>
<dbReference type="Gene3D" id="3.20.20.70">
    <property type="entry name" value="Aldolase class I"/>
    <property type="match status" value="1"/>
</dbReference>
<dbReference type="RefSeq" id="WP_155480628.1">
    <property type="nucleotide sequence ID" value="NZ_WNKV01000014.1"/>
</dbReference>
<keyword evidence="4" id="KW-0862">Zinc</keyword>
<dbReference type="InterPro" id="IPR011060">
    <property type="entry name" value="RibuloseP-bd_barrel"/>
</dbReference>
<evidence type="ECO:0000256" key="3">
    <source>
        <dbReference type="ARBA" id="ARBA00022723"/>
    </source>
</evidence>
<dbReference type="InterPro" id="IPR013785">
    <property type="entry name" value="Aldolase_TIM"/>
</dbReference>
<keyword evidence="3" id="KW-0479">Metal-binding</keyword>
<reference evidence="5 6" key="1">
    <citation type="submission" date="2019-11" db="EMBL/GenBank/DDBJ databases">
        <title>Whole-genome sequence of Rhodoplanes serenus DSM 18633, type strain.</title>
        <authorList>
            <person name="Kyndt J.A."/>
            <person name="Meyer T.E."/>
        </authorList>
    </citation>
    <scope>NUCLEOTIDE SEQUENCE [LARGE SCALE GENOMIC DNA]</scope>
    <source>
        <strain evidence="5 6">DSM 18633</strain>
    </source>
</reference>
<dbReference type="GO" id="GO:0043720">
    <property type="term" value="F:3-keto-5-aminohexanoate cleavage activity"/>
    <property type="evidence" value="ECO:0007669"/>
    <property type="project" value="InterPro"/>
</dbReference>
<comment type="cofactor">
    <cofactor evidence="1">
        <name>Zn(2+)</name>
        <dbReference type="ChEBI" id="CHEBI:29105"/>
    </cofactor>
</comment>
<dbReference type="PANTHER" id="PTHR37418:SF2">
    <property type="entry name" value="3-KETO-5-AMINOHEXANOATE CLEAVAGE ENZYME"/>
    <property type="match status" value="1"/>
</dbReference>
<name>A0A9X5AUN9_9BRAD</name>
<protein>
    <submittedName>
        <fullName evidence="5">3-keto-5-aminohexanoate cleavage protein</fullName>
    </submittedName>
</protein>
<dbReference type="PANTHER" id="PTHR37418">
    <property type="entry name" value="3-KETO-5-AMINOHEXANOATE CLEAVAGE ENZYME-RELATED"/>
    <property type="match status" value="1"/>
</dbReference>
<keyword evidence="2" id="KW-0808">Transferase</keyword>
<organism evidence="5 6">
    <name type="scientific">Rhodoplanes serenus</name>
    <dbReference type="NCBI Taxonomy" id="200615"/>
    <lineage>
        <taxon>Bacteria</taxon>
        <taxon>Pseudomonadati</taxon>
        <taxon>Pseudomonadota</taxon>
        <taxon>Alphaproteobacteria</taxon>
        <taxon>Hyphomicrobiales</taxon>
        <taxon>Nitrobacteraceae</taxon>
        <taxon>Rhodoplanes</taxon>
    </lineage>
</organism>
<dbReference type="GO" id="GO:0046872">
    <property type="term" value="F:metal ion binding"/>
    <property type="evidence" value="ECO:0007669"/>
    <property type="project" value="UniProtKB-KW"/>
</dbReference>
<comment type="caution">
    <text evidence="5">The sequence shown here is derived from an EMBL/GenBank/DDBJ whole genome shotgun (WGS) entry which is preliminary data.</text>
</comment>
<gene>
    <name evidence="5" type="ORF">GJ689_17985</name>
</gene>
<proteinExistence type="predicted"/>
<dbReference type="Pfam" id="PF05853">
    <property type="entry name" value="BKACE"/>
    <property type="match status" value="1"/>
</dbReference>
<evidence type="ECO:0000256" key="2">
    <source>
        <dbReference type="ARBA" id="ARBA00022679"/>
    </source>
</evidence>
<dbReference type="InterPro" id="IPR008567">
    <property type="entry name" value="BKACE"/>
</dbReference>
<dbReference type="EMBL" id="WNKV01000014">
    <property type="protein sequence ID" value="MTW18093.1"/>
    <property type="molecule type" value="Genomic_DNA"/>
</dbReference>
<dbReference type="SUPFAM" id="SSF51366">
    <property type="entry name" value="Ribulose-phoshate binding barrel"/>
    <property type="match status" value="1"/>
</dbReference>
<evidence type="ECO:0000313" key="6">
    <source>
        <dbReference type="Proteomes" id="UP000438991"/>
    </source>
</evidence>
<evidence type="ECO:0000313" key="5">
    <source>
        <dbReference type="EMBL" id="MTW18093.1"/>
    </source>
</evidence>